<dbReference type="Proteomes" id="UP000694920">
    <property type="component" value="Unplaced"/>
</dbReference>
<organism evidence="7 8">
    <name type="scientific">Cephus cinctus</name>
    <name type="common">Wheat stem sawfly</name>
    <dbReference type="NCBI Taxonomy" id="211228"/>
    <lineage>
        <taxon>Eukaryota</taxon>
        <taxon>Metazoa</taxon>
        <taxon>Ecdysozoa</taxon>
        <taxon>Arthropoda</taxon>
        <taxon>Hexapoda</taxon>
        <taxon>Insecta</taxon>
        <taxon>Pterygota</taxon>
        <taxon>Neoptera</taxon>
        <taxon>Endopterygota</taxon>
        <taxon>Hymenoptera</taxon>
        <taxon>Cephoidea</taxon>
        <taxon>Cephidae</taxon>
        <taxon>Cephus</taxon>
    </lineage>
</organism>
<dbReference type="InterPro" id="IPR032675">
    <property type="entry name" value="LRR_dom_sf"/>
</dbReference>
<feature type="compositionally biased region" description="Polar residues" evidence="5">
    <location>
        <begin position="621"/>
        <end position="635"/>
    </location>
</feature>
<dbReference type="SMART" id="SM00368">
    <property type="entry name" value="LRR_RI"/>
    <property type="match status" value="2"/>
</dbReference>
<sequence>MTRCRFTVFCLDVSFTLEFVCYVMPISSNIISAPVTVDKTIEKKVDHTKNSSPLQNKKLTFNVRGKSATTNAEREREGNQFLTIAPALPILPGAPVPPKLTKRSYSTLSSTSANFNVEDAEVGGCDAVTLQQAGEGRAVVATRTSTEREKNPDRICLDRRGLTTFPNIIGETRLRLLSLQHNLIVKIEGENFLQLTKLVFLDLYDNQIERVSNLDHLENLRVLLIGKNRIKKIEGLKQLEKLEVLDLHGNQIVQISGLGELTSLKVLNLAGNNIKTIGCNDFQGLTSLKELNLRRNKIKKLLGFGETTQLQKLYLSNNDIQKIEDIGSLAKALQLREVTIDGNPVTLNADCVSFLVSYLPNLQILSTMQVNEQVRRAAMAWRTTKEQSNSAFLDLSTQVCVNVRREEVISNAKTNWELLRSQTKCFASNASKTNNIKSDHVRGLQLQSSNKFDAGRTKGLDKSKSKGFGSLTSINEHVEAKKMSFKKRSNSSDNVFRTACPDKVNALDFKLPPILVPIINNLTSGKVNDNGRIDNKTNLTTIDGVETTTDSDPDSSESHESLKSGLRNHLMKPNGRASSMDFDKTNGISKRYNNVLKGNSTRNLEKDIQSPGGNLFIRTPKFNSQDSTINGNGRQSPGRRSLVRNARPFYSHDNQSDYTTKQMVHRPSLYSSSSKTSSVESCKSVLSDSSSSSVPRIILDKSLDLDNDKSRVKSAQIKKVVHYKSNRAATARAKHRAMPSASPPPQPSPPKEREQGGDYLVEIAGRCLNVYGQAALRFIDRPWDVAKAHEVNIVKFNYVQFNGIAMILNRLKNRFPNAEHFIFKETNISHLGQINALAEVQGLTSIQIDAEGNPIISKDWKVYAVFRLAHWGLKVINNKEITDEDIEIANQEYSGLTDIVMWSLPESLLQPLLQRLHLEKVQKQTGEQITAKQFLFKSDPALRNVVAKEALQWRRGNVTQEDLIWRHKGKVHLSNLIDVTVDAIQKLQILEREWPSILFELLCDTLLDYSEMNSYMKRCSAMLESDK</sequence>
<evidence type="ECO:0000256" key="2">
    <source>
        <dbReference type="ARBA" id="ARBA00022614"/>
    </source>
</evidence>
<name>A0AAJ7RG76_CEPCN</name>
<dbReference type="PANTHER" id="PTHR45973:SF8">
    <property type="entry name" value="LEUCINE-RICH REPEAT-CONTAINING PROTEIN 49"/>
    <property type="match status" value="1"/>
</dbReference>
<gene>
    <name evidence="8" type="primary">LOC107267015</name>
</gene>
<feature type="region of interest" description="Disordered" evidence="5">
    <location>
        <begin position="600"/>
        <end position="675"/>
    </location>
</feature>
<dbReference type="RefSeq" id="XP_024939947.1">
    <property type="nucleotide sequence ID" value="XM_025084179.1"/>
</dbReference>
<feature type="region of interest" description="Disordered" evidence="5">
    <location>
        <begin position="543"/>
        <end position="586"/>
    </location>
</feature>
<dbReference type="SMART" id="SM00369">
    <property type="entry name" value="LRR_TYP"/>
    <property type="match status" value="5"/>
</dbReference>
<keyword evidence="7" id="KW-1185">Reference proteome</keyword>
<feature type="region of interest" description="Disordered" evidence="5">
    <location>
        <begin position="725"/>
        <end position="755"/>
    </location>
</feature>
<dbReference type="Gene3D" id="3.80.10.10">
    <property type="entry name" value="Ribonuclease Inhibitor"/>
    <property type="match status" value="2"/>
</dbReference>
<keyword evidence="6" id="KW-0732">Signal</keyword>
<evidence type="ECO:0000313" key="8">
    <source>
        <dbReference type="RefSeq" id="XP_024939947.1"/>
    </source>
</evidence>
<evidence type="ECO:0000256" key="3">
    <source>
        <dbReference type="ARBA" id="ARBA00022737"/>
    </source>
</evidence>
<evidence type="ECO:0000313" key="7">
    <source>
        <dbReference type="Proteomes" id="UP000694920"/>
    </source>
</evidence>
<evidence type="ECO:0000256" key="4">
    <source>
        <dbReference type="ARBA" id="ARBA00024433"/>
    </source>
</evidence>
<dbReference type="PANTHER" id="PTHR45973">
    <property type="entry name" value="PROTEIN PHOSPHATASE 1 REGULATORY SUBUNIT SDS22-RELATED"/>
    <property type="match status" value="1"/>
</dbReference>
<keyword evidence="3" id="KW-0677">Repeat</keyword>
<dbReference type="PROSITE" id="PS51450">
    <property type="entry name" value="LRR"/>
    <property type="match status" value="7"/>
</dbReference>
<dbReference type="AlphaFoldDB" id="A0AAJ7RG76"/>
<keyword evidence="2" id="KW-0433">Leucine-rich repeat</keyword>
<dbReference type="Pfam" id="PF14580">
    <property type="entry name" value="LRR_9"/>
    <property type="match status" value="1"/>
</dbReference>
<dbReference type="GeneID" id="107267015"/>
<protein>
    <recommendedName>
        <fullName evidence="4">Dynein axonemal assembly factor 1 homolog</fullName>
    </recommendedName>
</protein>
<feature type="compositionally biased region" description="Polar residues" evidence="5">
    <location>
        <begin position="652"/>
        <end position="662"/>
    </location>
</feature>
<dbReference type="SMART" id="SM00365">
    <property type="entry name" value="LRR_SD22"/>
    <property type="match status" value="7"/>
</dbReference>
<dbReference type="InterPro" id="IPR050576">
    <property type="entry name" value="Cilia_flagella_integrity"/>
</dbReference>
<accession>A0AAJ7RG76</accession>
<evidence type="ECO:0000256" key="5">
    <source>
        <dbReference type="SAM" id="MobiDB-lite"/>
    </source>
</evidence>
<feature type="chain" id="PRO_5042483748" description="Dynein axonemal assembly factor 1 homolog" evidence="6">
    <location>
        <begin position="26"/>
        <end position="1027"/>
    </location>
</feature>
<dbReference type="InterPro" id="IPR001611">
    <property type="entry name" value="Leu-rich_rpt"/>
</dbReference>
<evidence type="ECO:0000256" key="1">
    <source>
        <dbReference type="ARBA" id="ARBA00003843"/>
    </source>
</evidence>
<dbReference type="InterPro" id="IPR003591">
    <property type="entry name" value="Leu-rich_rpt_typical-subtyp"/>
</dbReference>
<reference evidence="8" key="1">
    <citation type="submission" date="2025-08" db="UniProtKB">
        <authorList>
            <consortium name="RefSeq"/>
        </authorList>
    </citation>
    <scope>IDENTIFICATION</scope>
</reference>
<evidence type="ECO:0000256" key="6">
    <source>
        <dbReference type="SAM" id="SignalP"/>
    </source>
</evidence>
<proteinExistence type="predicted"/>
<comment type="function">
    <text evidence="1">Cilium-specific protein required for cilia structures.</text>
</comment>
<feature type="signal peptide" evidence="6">
    <location>
        <begin position="1"/>
        <end position="25"/>
    </location>
</feature>
<dbReference type="Pfam" id="PF13855">
    <property type="entry name" value="LRR_8"/>
    <property type="match status" value="1"/>
</dbReference>
<dbReference type="SUPFAM" id="SSF52058">
    <property type="entry name" value="L domain-like"/>
    <property type="match status" value="1"/>
</dbReference>